<feature type="region of interest" description="Disordered" evidence="1">
    <location>
        <begin position="1"/>
        <end position="443"/>
    </location>
</feature>
<proteinExistence type="predicted"/>
<evidence type="ECO:0000313" key="2">
    <source>
        <dbReference type="EMBL" id="KAJ8958052.1"/>
    </source>
</evidence>
<feature type="compositionally biased region" description="Basic and acidic residues" evidence="1">
    <location>
        <begin position="384"/>
        <end position="443"/>
    </location>
</feature>
<evidence type="ECO:0000256" key="1">
    <source>
        <dbReference type="SAM" id="MobiDB-lite"/>
    </source>
</evidence>
<dbReference type="AlphaFoldDB" id="A0AAV8Z1W0"/>
<name>A0AAV8Z1W0_9CUCU</name>
<feature type="region of interest" description="Disordered" evidence="1">
    <location>
        <begin position="566"/>
        <end position="587"/>
    </location>
</feature>
<dbReference type="Proteomes" id="UP001162162">
    <property type="component" value="Unassembled WGS sequence"/>
</dbReference>
<keyword evidence="3" id="KW-1185">Reference proteome</keyword>
<protein>
    <submittedName>
        <fullName evidence="2">Uncharacterized protein</fullName>
    </submittedName>
</protein>
<comment type="caution">
    <text evidence="2">The sequence shown here is derived from an EMBL/GenBank/DDBJ whole genome shotgun (WGS) entry which is preliminary data.</text>
</comment>
<gene>
    <name evidence="2" type="ORF">NQ318_002062</name>
</gene>
<organism evidence="2 3">
    <name type="scientific">Aromia moschata</name>
    <dbReference type="NCBI Taxonomy" id="1265417"/>
    <lineage>
        <taxon>Eukaryota</taxon>
        <taxon>Metazoa</taxon>
        <taxon>Ecdysozoa</taxon>
        <taxon>Arthropoda</taxon>
        <taxon>Hexapoda</taxon>
        <taxon>Insecta</taxon>
        <taxon>Pterygota</taxon>
        <taxon>Neoptera</taxon>
        <taxon>Endopterygota</taxon>
        <taxon>Coleoptera</taxon>
        <taxon>Polyphaga</taxon>
        <taxon>Cucujiformia</taxon>
        <taxon>Chrysomeloidea</taxon>
        <taxon>Cerambycidae</taxon>
        <taxon>Cerambycinae</taxon>
        <taxon>Callichromatini</taxon>
        <taxon>Aromia</taxon>
    </lineage>
</organism>
<feature type="compositionally biased region" description="Basic and acidic residues" evidence="1">
    <location>
        <begin position="275"/>
        <end position="300"/>
    </location>
</feature>
<dbReference type="EMBL" id="JAPWTK010000020">
    <property type="protein sequence ID" value="KAJ8958052.1"/>
    <property type="molecule type" value="Genomic_DNA"/>
</dbReference>
<sequence length="587" mass="71507">MLTDEDWNGDPAETTLYLMHQPTTMTLPRPTMDKSPEPGQRFTRYAEPHSPKYDDDYRQKNREETNKYLQKPITKYSENKYLERQKSVEREKHSSREKNFERQKSFDHLERDRLAKTIEKGDKYYDSHSDKYYCHDSRDKLDRYPESDRYDKYSENSRKYGREEYPPRRGEKEKPVKYFDDDGFDENIRYRSKSTEFERERPQRFSYDEEEYYDEKHRQYKEYPIPKARQKYAPEEDTKYYKEESSKRQSRCIPDDPRYYTEPEIKPRPVSKPSSNDKFEKMYGRSDRDREWEREEKAIRSQEFYEESTMSRKNPQLRQRSPSPEETKAPRDRFKDAKEKFLLMEKERLENERRRPEPPISPVNVKDKQQQYVKRNGNMGYSKEPSRSSYDERYYDGHRSRSDDARPKPAPRHIPEEVRYRDPERNSRERDSPVERYRHTDKFDPKRRSMFSLIEEEHKKNSNEIAKELKRRSYMENSHFDDDPDKYERERDMRDRHFQELPESDRFVDGFSKPIADMDRVGEMKYDQKFVKNQKTSKNAAGYRHSYAEPKLRMEKNGKKHFSDMLHRTNSSVGNNGRVGIASVHPY</sequence>
<feature type="compositionally biased region" description="Polar residues" evidence="1">
    <location>
        <begin position="311"/>
        <end position="322"/>
    </location>
</feature>
<feature type="compositionally biased region" description="Basic and acidic residues" evidence="1">
    <location>
        <begin position="44"/>
        <end position="66"/>
    </location>
</feature>
<feature type="compositionally biased region" description="Basic and acidic residues" evidence="1">
    <location>
        <begin position="77"/>
        <end position="207"/>
    </location>
</feature>
<accession>A0AAV8Z1W0</accession>
<feature type="compositionally biased region" description="Basic and acidic residues" evidence="1">
    <location>
        <begin position="323"/>
        <end position="357"/>
    </location>
</feature>
<reference evidence="2" key="1">
    <citation type="journal article" date="2023" name="Insect Mol. Biol.">
        <title>Genome sequencing provides insights into the evolution of gene families encoding plant cell wall-degrading enzymes in longhorned beetles.</title>
        <authorList>
            <person name="Shin N.R."/>
            <person name="Okamura Y."/>
            <person name="Kirsch R."/>
            <person name="Pauchet Y."/>
        </authorList>
    </citation>
    <scope>NUCLEOTIDE SEQUENCE</scope>
    <source>
        <strain evidence="2">AMC_N1</strain>
    </source>
</reference>
<feature type="compositionally biased region" description="Basic and acidic residues" evidence="1">
    <location>
        <begin position="232"/>
        <end position="267"/>
    </location>
</feature>
<evidence type="ECO:0000313" key="3">
    <source>
        <dbReference type="Proteomes" id="UP001162162"/>
    </source>
</evidence>